<dbReference type="EMBL" id="CAXIEN010000095">
    <property type="protein sequence ID" value="CAL1276605.1"/>
    <property type="molecule type" value="Genomic_DNA"/>
</dbReference>
<organism evidence="2 3">
    <name type="scientific">Larinioides sclopetarius</name>
    <dbReference type="NCBI Taxonomy" id="280406"/>
    <lineage>
        <taxon>Eukaryota</taxon>
        <taxon>Metazoa</taxon>
        <taxon>Ecdysozoa</taxon>
        <taxon>Arthropoda</taxon>
        <taxon>Chelicerata</taxon>
        <taxon>Arachnida</taxon>
        <taxon>Araneae</taxon>
        <taxon>Araneomorphae</taxon>
        <taxon>Entelegynae</taxon>
        <taxon>Araneoidea</taxon>
        <taxon>Araneidae</taxon>
        <taxon>Larinioides</taxon>
    </lineage>
</organism>
<dbReference type="AlphaFoldDB" id="A0AAV1ZY15"/>
<dbReference type="Pfam" id="PF11727">
    <property type="entry name" value="ISG65-75"/>
    <property type="match status" value="1"/>
</dbReference>
<gene>
    <name evidence="2" type="ORF">LARSCL_LOCUS8759</name>
</gene>
<keyword evidence="3" id="KW-1185">Reference proteome</keyword>
<feature type="chain" id="PRO_5043920518" evidence="1">
    <location>
        <begin position="22"/>
        <end position="108"/>
    </location>
</feature>
<protein>
    <submittedName>
        <fullName evidence="2">Uncharacterized protein</fullName>
    </submittedName>
</protein>
<keyword evidence="1" id="KW-0732">Signal</keyword>
<feature type="signal peptide" evidence="1">
    <location>
        <begin position="1"/>
        <end position="21"/>
    </location>
</feature>
<comment type="caution">
    <text evidence="2">The sequence shown here is derived from an EMBL/GenBank/DDBJ whole genome shotgun (WGS) entry which is preliminary data.</text>
</comment>
<reference evidence="2 3" key="1">
    <citation type="submission" date="2024-04" db="EMBL/GenBank/DDBJ databases">
        <authorList>
            <person name="Rising A."/>
            <person name="Reimegard J."/>
            <person name="Sonavane S."/>
            <person name="Akerstrom W."/>
            <person name="Nylinder S."/>
            <person name="Hedman E."/>
            <person name="Kallberg Y."/>
        </authorList>
    </citation>
    <scope>NUCLEOTIDE SEQUENCE [LARGE SCALE GENOMIC DNA]</scope>
</reference>
<dbReference type="Gene3D" id="1.20.120.20">
    <property type="entry name" value="Apolipoprotein"/>
    <property type="match status" value="1"/>
</dbReference>
<accession>A0AAV1ZY15</accession>
<evidence type="ECO:0000313" key="2">
    <source>
        <dbReference type="EMBL" id="CAL1276605.1"/>
    </source>
</evidence>
<dbReference type="Proteomes" id="UP001497382">
    <property type="component" value="Unassembled WGS sequence"/>
</dbReference>
<dbReference type="InterPro" id="IPR021057">
    <property type="entry name" value="Trypano_invariant_glycop"/>
</dbReference>
<evidence type="ECO:0000313" key="3">
    <source>
        <dbReference type="Proteomes" id="UP001497382"/>
    </source>
</evidence>
<proteinExistence type="predicted"/>
<name>A0AAV1ZY15_9ARAC</name>
<evidence type="ECO:0000256" key="1">
    <source>
        <dbReference type="SAM" id="SignalP"/>
    </source>
</evidence>
<sequence>MKFLMFSTTVILCLMVNSVLCQEEEGSDGFMSRFKNMVKKLWNDMKDIFNEFKQEVKARTTDMRDWSKEMFESFKKKMKEWIDQSSDASESERDDMREYLERIELERE</sequence>